<evidence type="ECO:0000256" key="1">
    <source>
        <dbReference type="SAM" id="SignalP"/>
    </source>
</evidence>
<dbReference type="STRING" id="888061.AXF15_11515"/>
<gene>
    <name evidence="2" type="ORF">AXF15_11515</name>
</gene>
<feature type="signal peptide" evidence="1">
    <location>
        <begin position="1"/>
        <end position="23"/>
    </location>
</feature>
<dbReference type="RefSeq" id="WP_066607655.1">
    <property type="nucleotide sequence ID" value="NZ_CP014230.1"/>
</dbReference>
<proteinExistence type="predicted"/>
<evidence type="ECO:0008006" key="4">
    <source>
        <dbReference type="Google" id="ProtNLM"/>
    </source>
</evidence>
<reference evidence="3" key="1">
    <citation type="submission" date="2016-02" db="EMBL/GenBank/DDBJ databases">
        <authorList>
            <person name="Holder M.E."/>
            <person name="Ajami N.J."/>
            <person name="Petrosino J.F."/>
        </authorList>
    </citation>
    <scope>NUCLEOTIDE SEQUENCE [LARGE SCALE GENOMIC DNA]</scope>
    <source>
        <strain evidence="3">DSM 12838</strain>
    </source>
</reference>
<sequence length="185" mass="21144">MHQLRIFFGTLLFALCLCGNARADFISISNLGVDNAQGLVSVGFSIVVADIDPLLRALQEGGEYEVVCTGKLYHRRAGIWNELLAEASYICSLSAKPIARECLVRDYRGNHTVDFAELRTDLNRFWSALSLPMGSWDAVERNRLYRVVLTFRVKRTNVPQWVSRSLFFVDWDLLPEAVYELQFDY</sequence>
<dbReference type="EMBL" id="CP014230">
    <property type="protein sequence ID" value="AMD93666.1"/>
    <property type="molecule type" value="Genomic_DNA"/>
</dbReference>
<dbReference type="OrthoDB" id="5470580at2"/>
<feature type="chain" id="PRO_5007141353" description="DUF4390 domain-containing protein" evidence="1">
    <location>
        <begin position="24"/>
        <end position="185"/>
    </location>
</feature>
<organism evidence="2 3">
    <name type="scientific">Desulfomicrobium orale DSM 12838</name>
    <dbReference type="NCBI Taxonomy" id="888061"/>
    <lineage>
        <taxon>Bacteria</taxon>
        <taxon>Pseudomonadati</taxon>
        <taxon>Thermodesulfobacteriota</taxon>
        <taxon>Desulfovibrionia</taxon>
        <taxon>Desulfovibrionales</taxon>
        <taxon>Desulfomicrobiaceae</taxon>
        <taxon>Desulfomicrobium</taxon>
    </lineage>
</organism>
<evidence type="ECO:0000313" key="3">
    <source>
        <dbReference type="Proteomes" id="UP000063964"/>
    </source>
</evidence>
<dbReference type="Pfam" id="PF14334">
    <property type="entry name" value="DUF4390"/>
    <property type="match status" value="1"/>
</dbReference>
<name>A0A109W6F8_9BACT</name>
<evidence type="ECO:0000313" key="2">
    <source>
        <dbReference type="EMBL" id="AMD93666.1"/>
    </source>
</evidence>
<accession>A0A109W6F8</accession>
<dbReference type="InterPro" id="IPR025500">
    <property type="entry name" value="DUF4390"/>
</dbReference>
<keyword evidence="1" id="KW-0732">Signal</keyword>
<dbReference type="Proteomes" id="UP000063964">
    <property type="component" value="Chromosome"/>
</dbReference>
<protein>
    <recommendedName>
        <fullName evidence="4">DUF4390 domain-containing protein</fullName>
    </recommendedName>
</protein>
<keyword evidence="3" id="KW-1185">Reference proteome</keyword>
<dbReference type="KEGG" id="doa:AXF15_11515"/>
<dbReference type="AlphaFoldDB" id="A0A109W6F8"/>